<feature type="non-terminal residue" evidence="1">
    <location>
        <position position="1"/>
    </location>
</feature>
<sequence>AQLTKIKASEAQAVVNWSIVPGQVIVAKNMRQ</sequence>
<organism evidence="1">
    <name type="scientific">marine sediment metagenome</name>
    <dbReference type="NCBI Taxonomy" id="412755"/>
    <lineage>
        <taxon>unclassified sequences</taxon>
        <taxon>metagenomes</taxon>
        <taxon>ecological metagenomes</taxon>
    </lineage>
</organism>
<dbReference type="AlphaFoldDB" id="X1VSH7"/>
<name>X1VSH7_9ZZZZ</name>
<evidence type="ECO:0000313" key="1">
    <source>
        <dbReference type="EMBL" id="GAJ20141.1"/>
    </source>
</evidence>
<feature type="non-terminal residue" evidence="1">
    <location>
        <position position="32"/>
    </location>
</feature>
<protein>
    <submittedName>
        <fullName evidence="1">Uncharacterized protein</fullName>
    </submittedName>
</protein>
<comment type="caution">
    <text evidence="1">The sequence shown here is derived from an EMBL/GenBank/DDBJ whole genome shotgun (WGS) entry which is preliminary data.</text>
</comment>
<reference evidence="1" key="1">
    <citation type="journal article" date="2014" name="Front. Microbiol.">
        <title>High frequency of phylogenetically diverse reductive dehalogenase-homologous genes in deep subseafloor sedimentary metagenomes.</title>
        <authorList>
            <person name="Kawai M."/>
            <person name="Futagami T."/>
            <person name="Toyoda A."/>
            <person name="Takaki Y."/>
            <person name="Nishi S."/>
            <person name="Hori S."/>
            <person name="Arai W."/>
            <person name="Tsubouchi T."/>
            <person name="Morono Y."/>
            <person name="Uchiyama I."/>
            <person name="Ito T."/>
            <person name="Fujiyama A."/>
            <person name="Inagaki F."/>
            <person name="Takami H."/>
        </authorList>
    </citation>
    <scope>NUCLEOTIDE SEQUENCE</scope>
    <source>
        <strain evidence="1">Expedition CK06-06</strain>
    </source>
</reference>
<dbReference type="Gene3D" id="3.40.50.2300">
    <property type="match status" value="1"/>
</dbReference>
<gene>
    <name evidence="1" type="ORF">S12H4_63638</name>
</gene>
<proteinExistence type="predicted"/>
<dbReference type="EMBL" id="BARW01043469">
    <property type="protein sequence ID" value="GAJ20141.1"/>
    <property type="molecule type" value="Genomic_DNA"/>
</dbReference>
<accession>X1VSH7</accession>